<keyword evidence="4" id="KW-1185">Reference proteome</keyword>
<dbReference type="Proteomes" id="UP001345827">
    <property type="component" value="Unassembled WGS sequence"/>
</dbReference>
<feature type="region of interest" description="Disordered" evidence="1">
    <location>
        <begin position="1"/>
        <end position="23"/>
    </location>
</feature>
<dbReference type="GO" id="GO:0005829">
    <property type="term" value="C:cytosol"/>
    <property type="evidence" value="ECO:0007669"/>
    <property type="project" value="TreeGrafter"/>
</dbReference>
<dbReference type="Pfam" id="PF07859">
    <property type="entry name" value="Abhydrolase_3"/>
    <property type="match status" value="1"/>
</dbReference>
<evidence type="ECO:0000313" key="3">
    <source>
        <dbReference type="EMBL" id="KAK5529816.1"/>
    </source>
</evidence>
<comment type="caution">
    <text evidence="3">The sequence shown here is derived from an EMBL/GenBank/DDBJ whole genome shotgun (WGS) entry which is preliminary data.</text>
</comment>
<protein>
    <recommendedName>
        <fullName evidence="2">Alpha/beta hydrolase fold-3 domain-containing protein</fullName>
    </recommendedName>
</protein>
<proteinExistence type="predicted"/>
<dbReference type="AlphaFoldDB" id="A0AAV9PXH4"/>
<dbReference type="GO" id="GO:0004806">
    <property type="term" value="F:triacylglycerol lipase activity"/>
    <property type="evidence" value="ECO:0007669"/>
    <property type="project" value="TreeGrafter"/>
</dbReference>
<evidence type="ECO:0000313" key="4">
    <source>
        <dbReference type="Proteomes" id="UP001345827"/>
    </source>
</evidence>
<dbReference type="InterPro" id="IPR013094">
    <property type="entry name" value="AB_hydrolase_3"/>
</dbReference>
<dbReference type="PANTHER" id="PTHR23025">
    <property type="entry name" value="TRIACYLGLYCEROL LIPASE"/>
    <property type="match status" value="1"/>
</dbReference>
<organism evidence="3 4">
    <name type="scientific">Vermiconidia calcicola</name>
    <dbReference type="NCBI Taxonomy" id="1690605"/>
    <lineage>
        <taxon>Eukaryota</taxon>
        <taxon>Fungi</taxon>
        <taxon>Dikarya</taxon>
        <taxon>Ascomycota</taxon>
        <taxon>Pezizomycotina</taxon>
        <taxon>Dothideomycetes</taxon>
        <taxon>Dothideomycetidae</taxon>
        <taxon>Mycosphaerellales</taxon>
        <taxon>Extremaceae</taxon>
        <taxon>Vermiconidia</taxon>
    </lineage>
</organism>
<reference evidence="3 4" key="1">
    <citation type="submission" date="2023-06" db="EMBL/GenBank/DDBJ databases">
        <title>Black Yeasts Isolated from many extreme environments.</title>
        <authorList>
            <person name="Coleine C."/>
            <person name="Stajich J.E."/>
            <person name="Selbmann L."/>
        </authorList>
    </citation>
    <scope>NUCLEOTIDE SEQUENCE [LARGE SCALE GENOMIC DNA]</scope>
    <source>
        <strain evidence="3 4">CCFEE 5887</strain>
    </source>
</reference>
<dbReference type="GO" id="GO:0004771">
    <property type="term" value="F:sterol ester esterase activity"/>
    <property type="evidence" value="ECO:0007669"/>
    <property type="project" value="TreeGrafter"/>
</dbReference>
<dbReference type="SUPFAM" id="SSF53474">
    <property type="entry name" value="alpha/beta-Hydrolases"/>
    <property type="match status" value="1"/>
</dbReference>
<dbReference type="PANTHER" id="PTHR23025:SF3">
    <property type="entry name" value="HORMONE-SENSITIVE LIPASE"/>
    <property type="match status" value="1"/>
</dbReference>
<name>A0AAV9PXH4_9PEZI</name>
<dbReference type="InterPro" id="IPR029058">
    <property type="entry name" value="AB_hydrolase_fold"/>
</dbReference>
<sequence>MGPSLLAPTVAPQSPAATPPVQPSARRLILQELDPEARRNLSEPYIRFHDNELQYHPKRIFHPWKSEYRTQPSPLAVWSYSPFPTSAVDYEIPDASTIRVYMPERGPPRNGLPALLWCSGGGMVLGDIESDQGMLTRLCQVMRCAVVQINYRRAPEHPFPTAINDVAAAYEYIYRNRDTLGLNGCFVLGGTSAGASLALITVLQRIQSHQQIPTALLLVAPAQLDNTLTLESFTGWRRMKHAPWTGVDTAMSFRELYLPRGAHPWNWQQNPLNFPEDLLVGVKFPPTFNLLMGVDLFLEEGKMLTNRLRQHASIVDEKVFPGLPHMALGMGRMFPEVLEHISNVLRTIFRVDDFMYTGLYTDLPLPQDRSDRHWFTGDDSIGWPDSLLTNERQAYRLRREEP</sequence>
<dbReference type="GO" id="GO:0019433">
    <property type="term" value="P:triglyceride catabolic process"/>
    <property type="evidence" value="ECO:0007669"/>
    <property type="project" value="TreeGrafter"/>
</dbReference>
<evidence type="ECO:0000256" key="1">
    <source>
        <dbReference type="SAM" id="MobiDB-lite"/>
    </source>
</evidence>
<evidence type="ECO:0000259" key="2">
    <source>
        <dbReference type="Pfam" id="PF07859"/>
    </source>
</evidence>
<dbReference type="Gene3D" id="3.40.50.1820">
    <property type="entry name" value="alpha/beta hydrolase"/>
    <property type="match status" value="1"/>
</dbReference>
<accession>A0AAV9PXH4</accession>
<dbReference type="EMBL" id="JAXLQG010000021">
    <property type="protein sequence ID" value="KAK5529816.1"/>
    <property type="molecule type" value="Genomic_DNA"/>
</dbReference>
<gene>
    <name evidence="3" type="ORF">LTR25_009596</name>
</gene>
<feature type="domain" description="Alpha/beta hydrolase fold-3" evidence="2">
    <location>
        <begin position="116"/>
        <end position="326"/>
    </location>
</feature>